<evidence type="ECO:0000313" key="3">
    <source>
        <dbReference type="EMBL" id="RKH42177.1"/>
    </source>
</evidence>
<evidence type="ECO:0000313" key="4">
    <source>
        <dbReference type="Proteomes" id="UP000273405"/>
    </source>
</evidence>
<sequence>MVSSESQERTERWRRLLSNTRIGSESRPTLAASSATPDAARRLLDERTAYDRDYDRIVFSSEFRCLHDKTQVFPLSTSDYTRTRLTHSIEASCVGRSLGQQAGLGLREQGVDLEPARMGTIVAAACLAHDIGNPPFGHSGEAAIQHWVEQRLTPPGTGSASPFQTEAEWKDLRDFEGNAQGFRILNRLQSRERRGGLRYTAATLGAMSKYPRPSVLPGSREPAKGIVSEKKFGYFQDDRELAELAYRELGLREREPGVFCRHPLAFLVEAADDICYAVIDLEDSAKLGLLPMQQACELLESLLPEAPRSRPSRHLETRMAQARAMAIGELIPACVSAFLEHAAALEAGTLETSLRSLRPEVKKKLGAITDLTRRYGYESERVLQIESAGFKTLGGLLEMFACAVVAEAPNREERKLRQLMPLECFQRPEFAAADDEAPPERDEAIRRLSPYRRLLCVTDYISGLSDSRAVELFQRLSGIKLPT</sequence>
<dbReference type="InterPro" id="IPR006261">
    <property type="entry name" value="dGTPase"/>
</dbReference>
<dbReference type="GO" id="GO:0006203">
    <property type="term" value="P:dGTP catabolic process"/>
    <property type="evidence" value="ECO:0007669"/>
    <property type="project" value="TreeGrafter"/>
</dbReference>
<dbReference type="InterPro" id="IPR023293">
    <property type="entry name" value="dGTP_triP_hydro_central_sf"/>
</dbReference>
<dbReference type="GO" id="GO:0008832">
    <property type="term" value="F:dGTPase activity"/>
    <property type="evidence" value="ECO:0007669"/>
    <property type="project" value="TreeGrafter"/>
</dbReference>
<dbReference type="Gene3D" id="1.10.3210.10">
    <property type="entry name" value="Hypothetical protein af1432"/>
    <property type="match status" value="1"/>
</dbReference>
<dbReference type="Pfam" id="PF01966">
    <property type="entry name" value="HD"/>
    <property type="match status" value="1"/>
</dbReference>
<dbReference type="InterPro" id="IPR027432">
    <property type="entry name" value="dGTP_triphosphohydrolase_C"/>
</dbReference>
<reference evidence="4" key="1">
    <citation type="submission" date="2018-09" db="EMBL/GenBank/DDBJ databases">
        <authorList>
            <person name="Livingstone P.G."/>
            <person name="Whitworth D.E."/>
        </authorList>
    </citation>
    <scope>NUCLEOTIDE SEQUENCE [LARGE SCALE GENOMIC DNA]</scope>
    <source>
        <strain evidence="4">CA040B</strain>
    </source>
</reference>
<dbReference type="AlphaFoldDB" id="A0A3A8NCU0"/>
<proteinExistence type="predicted"/>
<accession>A0A3A8NCU0</accession>
<gene>
    <name evidence="3" type="primary">dgt</name>
    <name evidence="3" type="ORF">D7X12_16410</name>
</gene>
<dbReference type="InterPro" id="IPR003607">
    <property type="entry name" value="HD/PDEase_dom"/>
</dbReference>
<comment type="caution">
    <text evidence="3">The sequence shown here is derived from an EMBL/GenBank/DDBJ whole genome shotgun (WGS) entry which is preliminary data.</text>
</comment>
<dbReference type="Gene3D" id="1.10.3550.10">
    <property type="entry name" value="eoxyguanosinetriphosphate triphosphohydrolase domain-like"/>
    <property type="match status" value="1"/>
</dbReference>
<dbReference type="PANTHER" id="PTHR11373">
    <property type="entry name" value="DEOXYNUCLEOSIDE TRIPHOSPHATE TRIPHOSPHOHYDROLASE"/>
    <property type="match status" value="1"/>
</dbReference>
<dbReference type="InterPro" id="IPR006674">
    <property type="entry name" value="HD_domain"/>
</dbReference>
<dbReference type="OrthoDB" id="9803619at2"/>
<feature type="domain" description="HD" evidence="2">
    <location>
        <begin position="84"/>
        <end position="277"/>
    </location>
</feature>
<protein>
    <submittedName>
        <fullName evidence="3">DNTP triphosphohydrolase</fullName>
    </submittedName>
</protein>
<keyword evidence="1 3" id="KW-0378">Hydrolase</keyword>
<dbReference type="Proteomes" id="UP000273405">
    <property type="component" value="Unassembled WGS sequence"/>
</dbReference>
<dbReference type="InterPro" id="IPR050135">
    <property type="entry name" value="dGTPase-like"/>
</dbReference>
<evidence type="ECO:0000256" key="1">
    <source>
        <dbReference type="ARBA" id="ARBA00022801"/>
    </source>
</evidence>
<organism evidence="3 4">
    <name type="scientific">Corallococcus sicarius</name>
    <dbReference type="NCBI Taxonomy" id="2316726"/>
    <lineage>
        <taxon>Bacteria</taxon>
        <taxon>Pseudomonadati</taxon>
        <taxon>Myxococcota</taxon>
        <taxon>Myxococcia</taxon>
        <taxon>Myxococcales</taxon>
        <taxon>Cystobacterineae</taxon>
        <taxon>Myxococcaceae</taxon>
        <taxon>Corallococcus</taxon>
    </lineage>
</organism>
<evidence type="ECO:0000259" key="2">
    <source>
        <dbReference type="PROSITE" id="PS51831"/>
    </source>
</evidence>
<dbReference type="SMART" id="SM00471">
    <property type="entry name" value="HDc"/>
    <property type="match status" value="1"/>
</dbReference>
<keyword evidence="4" id="KW-1185">Reference proteome</keyword>
<name>A0A3A8NCU0_9BACT</name>
<dbReference type="PANTHER" id="PTHR11373:SF32">
    <property type="entry name" value="DEOXYGUANOSINETRIPHOSPHATE TRIPHOSPHOHYDROLASE"/>
    <property type="match status" value="1"/>
</dbReference>
<dbReference type="Gene3D" id="1.10.3410.10">
    <property type="entry name" value="putative deoxyguanosinetriphosphate triphosphohydrolase like domain"/>
    <property type="match status" value="1"/>
</dbReference>
<dbReference type="SUPFAM" id="SSF109604">
    <property type="entry name" value="HD-domain/PDEase-like"/>
    <property type="match status" value="1"/>
</dbReference>
<dbReference type="PROSITE" id="PS51831">
    <property type="entry name" value="HD"/>
    <property type="match status" value="1"/>
</dbReference>
<dbReference type="NCBIfam" id="TIGR01353">
    <property type="entry name" value="dGTP_triPase"/>
    <property type="match status" value="1"/>
</dbReference>
<dbReference type="EMBL" id="RAWG01000092">
    <property type="protein sequence ID" value="RKH42177.1"/>
    <property type="molecule type" value="Genomic_DNA"/>
</dbReference>